<dbReference type="Proteomes" id="UP000076727">
    <property type="component" value="Unassembled WGS sequence"/>
</dbReference>
<dbReference type="InterPro" id="IPR010708">
    <property type="entry name" value="5'(3')-deoxyribonucleotidase"/>
</dbReference>
<feature type="region of interest" description="Disordered" evidence="2">
    <location>
        <begin position="46"/>
        <end position="65"/>
    </location>
</feature>
<name>A0A165UHN0_9APHY</name>
<proteinExistence type="predicted"/>
<dbReference type="OrthoDB" id="10248475at2759"/>
<dbReference type="PANTHER" id="PTHR35134:SF2">
    <property type="entry name" value="NUCLEOTIDASE YQFW-RELATED"/>
    <property type="match status" value="1"/>
</dbReference>
<evidence type="ECO:0008006" key="5">
    <source>
        <dbReference type="Google" id="ProtNLM"/>
    </source>
</evidence>
<sequence length="318" mass="36338">MSSIPVNIIVGQYWYMTLKPARRVCFRPSPSCTALLASQTVQMSANTGTVSGHGQEAKDDGAPSGAALQEAGLTAADKPLICVDLDDVLSQTNRVVGEWHNDRYGTNMTLEDFHYYYYWRNPYWGTPDETFRKVDQFYSTPRLYEAPPVEGALEGVKALRNLGFRLVLVTARQIRELPRTREWVDRYFNGIFEDIVCTGMSQETLADEALLITKLSKADVCKKLGAKLMIDDSVENALKCIQADPPVPILLFGDYEWNKRSGNYKHIEDEMSFDERMKREGGRKWWHDDDVKIPEDAPLTRVNNWEEIVQWVEKNLKS</sequence>
<evidence type="ECO:0000256" key="1">
    <source>
        <dbReference type="PIRSR" id="PIRSR610708-1"/>
    </source>
</evidence>
<dbReference type="EMBL" id="KV429032">
    <property type="protein sequence ID" value="KZT74916.1"/>
    <property type="molecule type" value="Genomic_DNA"/>
</dbReference>
<dbReference type="InterPro" id="IPR052419">
    <property type="entry name" value="5_3-deoxyribonucleotidase-like"/>
</dbReference>
<organism evidence="3 4">
    <name type="scientific">Daedalea quercina L-15889</name>
    <dbReference type="NCBI Taxonomy" id="1314783"/>
    <lineage>
        <taxon>Eukaryota</taxon>
        <taxon>Fungi</taxon>
        <taxon>Dikarya</taxon>
        <taxon>Basidiomycota</taxon>
        <taxon>Agaricomycotina</taxon>
        <taxon>Agaricomycetes</taxon>
        <taxon>Polyporales</taxon>
        <taxon>Fomitopsis</taxon>
    </lineage>
</organism>
<evidence type="ECO:0000256" key="2">
    <source>
        <dbReference type="SAM" id="MobiDB-lite"/>
    </source>
</evidence>
<dbReference type="PANTHER" id="PTHR35134">
    <property type="entry name" value="NUCLEOTIDASE YQFW-RELATED"/>
    <property type="match status" value="1"/>
</dbReference>
<dbReference type="GO" id="GO:0008253">
    <property type="term" value="F:5'-nucleotidase activity"/>
    <property type="evidence" value="ECO:0007669"/>
    <property type="project" value="InterPro"/>
</dbReference>
<feature type="active site" description="Proton donor" evidence="1">
    <location>
        <position position="86"/>
    </location>
</feature>
<gene>
    <name evidence="3" type="ORF">DAEQUDRAFT_720104</name>
</gene>
<dbReference type="Pfam" id="PF06941">
    <property type="entry name" value="NT5C"/>
    <property type="match status" value="1"/>
</dbReference>
<dbReference type="InterPro" id="IPR036412">
    <property type="entry name" value="HAD-like_sf"/>
</dbReference>
<dbReference type="SUPFAM" id="SSF56784">
    <property type="entry name" value="HAD-like"/>
    <property type="match status" value="1"/>
</dbReference>
<keyword evidence="4" id="KW-1185">Reference proteome</keyword>
<evidence type="ECO:0000313" key="3">
    <source>
        <dbReference type="EMBL" id="KZT74916.1"/>
    </source>
</evidence>
<feature type="active site" description="Nucleophile" evidence="1">
    <location>
        <position position="84"/>
    </location>
</feature>
<dbReference type="Gene3D" id="3.40.50.1000">
    <property type="entry name" value="HAD superfamily/HAD-like"/>
    <property type="match status" value="1"/>
</dbReference>
<dbReference type="InterPro" id="IPR023214">
    <property type="entry name" value="HAD_sf"/>
</dbReference>
<accession>A0A165UHN0</accession>
<dbReference type="AlphaFoldDB" id="A0A165UHN0"/>
<reference evidence="3 4" key="1">
    <citation type="journal article" date="2016" name="Mol. Biol. Evol.">
        <title>Comparative Genomics of Early-Diverging Mushroom-Forming Fungi Provides Insights into the Origins of Lignocellulose Decay Capabilities.</title>
        <authorList>
            <person name="Nagy L.G."/>
            <person name="Riley R."/>
            <person name="Tritt A."/>
            <person name="Adam C."/>
            <person name="Daum C."/>
            <person name="Floudas D."/>
            <person name="Sun H."/>
            <person name="Yadav J.S."/>
            <person name="Pangilinan J."/>
            <person name="Larsson K.H."/>
            <person name="Matsuura K."/>
            <person name="Barry K."/>
            <person name="Labutti K."/>
            <person name="Kuo R."/>
            <person name="Ohm R.A."/>
            <person name="Bhattacharya S.S."/>
            <person name="Shirouzu T."/>
            <person name="Yoshinaga Y."/>
            <person name="Martin F.M."/>
            <person name="Grigoriev I.V."/>
            <person name="Hibbett D.S."/>
        </authorList>
    </citation>
    <scope>NUCLEOTIDE SEQUENCE [LARGE SCALE GENOMIC DNA]</scope>
    <source>
        <strain evidence="3 4">L-15889</strain>
    </source>
</reference>
<dbReference type="STRING" id="1314783.A0A165UHN0"/>
<dbReference type="GO" id="GO:0009264">
    <property type="term" value="P:deoxyribonucleotide catabolic process"/>
    <property type="evidence" value="ECO:0007669"/>
    <property type="project" value="InterPro"/>
</dbReference>
<protein>
    <recommendedName>
        <fullName evidence="5">HAD-like protein</fullName>
    </recommendedName>
</protein>
<evidence type="ECO:0000313" key="4">
    <source>
        <dbReference type="Proteomes" id="UP000076727"/>
    </source>
</evidence>